<accession>A0A1I5WLH5</accession>
<dbReference type="GeneID" id="35870006"/>
<dbReference type="OrthoDB" id="5897825at2"/>
<feature type="chain" id="PRO_5010205952" description="Outer membrane protein beta-barrel domain-containing protein" evidence="1">
    <location>
        <begin position="20"/>
        <end position="163"/>
    </location>
</feature>
<evidence type="ECO:0000256" key="1">
    <source>
        <dbReference type="SAM" id="SignalP"/>
    </source>
</evidence>
<dbReference type="AlphaFoldDB" id="A0A1I5WLH5"/>
<evidence type="ECO:0008006" key="4">
    <source>
        <dbReference type="Google" id="ProtNLM"/>
    </source>
</evidence>
<dbReference type="RefSeq" id="WP_017013932.1">
    <property type="nucleotide sequence ID" value="NZ_FOWR01000050.1"/>
</dbReference>
<proteinExistence type="predicted"/>
<protein>
    <recommendedName>
        <fullName evidence="4">Outer membrane protein beta-barrel domain-containing protein</fullName>
    </recommendedName>
</protein>
<dbReference type="STRING" id="1121869.SAMN03084138_04349"/>
<dbReference type="EMBL" id="FOWR01000050">
    <property type="protein sequence ID" value="SFQ20451.1"/>
    <property type="molecule type" value="Genomic_DNA"/>
</dbReference>
<reference evidence="2 3" key="1">
    <citation type="submission" date="2016-10" db="EMBL/GenBank/DDBJ databases">
        <authorList>
            <person name="de Groot N.N."/>
        </authorList>
    </citation>
    <scope>NUCLEOTIDE SEQUENCE [LARGE SCALE GENOMIC DNA]</scope>
    <source>
        <strain evidence="2 3">DSM 15893</strain>
    </source>
</reference>
<gene>
    <name evidence="2" type="ORF">SAMN03084138_04349</name>
</gene>
<sequence length="163" mass="18279">MIKKSLCAMALLASFSATANIHFSPDIKLGMQWGIGAQLGLQDVMGFEAVYGSFGLSDSHWFSDKESIKHYRVGVQYEEKKYQAYSVQMEAGVAEYKGSRNYYGRDREDLKAYGPSVAAALVFDYNLPIKVRYGLELNYFRHQETYLPSGLSPQINAGIIIPL</sequence>
<evidence type="ECO:0000313" key="3">
    <source>
        <dbReference type="Proteomes" id="UP000182692"/>
    </source>
</evidence>
<organism evidence="2 3">
    <name type="scientific">Enterovibrio norvegicus DSM 15893</name>
    <dbReference type="NCBI Taxonomy" id="1121869"/>
    <lineage>
        <taxon>Bacteria</taxon>
        <taxon>Pseudomonadati</taxon>
        <taxon>Pseudomonadota</taxon>
        <taxon>Gammaproteobacteria</taxon>
        <taxon>Vibrionales</taxon>
        <taxon>Vibrionaceae</taxon>
        <taxon>Enterovibrio</taxon>
    </lineage>
</organism>
<evidence type="ECO:0000313" key="2">
    <source>
        <dbReference type="EMBL" id="SFQ20451.1"/>
    </source>
</evidence>
<keyword evidence="1" id="KW-0732">Signal</keyword>
<feature type="signal peptide" evidence="1">
    <location>
        <begin position="1"/>
        <end position="19"/>
    </location>
</feature>
<name>A0A1I5WLH5_9GAMM</name>
<dbReference type="Proteomes" id="UP000182692">
    <property type="component" value="Unassembled WGS sequence"/>
</dbReference>